<reference evidence="10" key="1">
    <citation type="journal article" date="2011" name="Proc. Natl. Acad. Sci. U.S.A.">
        <title>Obligate biotrophy features unraveled by the genomic analysis of rust fungi.</title>
        <authorList>
            <person name="Duplessis S."/>
            <person name="Cuomo C.A."/>
            <person name="Lin Y.-C."/>
            <person name="Aerts A."/>
            <person name="Tisserant E."/>
            <person name="Veneault-Fourrey C."/>
            <person name="Joly D.L."/>
            <person name="Hacquard S."/>
            <person name="Amselem J."/>
            <person name="Cantarel B.L."/>
            <person name="Chiu R."/>
            <person name="Coutinho P.M."/>
            <person name="Feau N."/>
            <person name="Field M."/>
            <person name="Frey P."/>
            <person name="Gelhaye E."/>
            <person name="Goldberg J."/>
            <person name="Grabherr M.G."/>
            <person name="Kodira C.D."/>
            <person name="Kohler A."/>
            <person name="Kuees U."/>
            <person name="Lindquist E.A."/>
            <person name="Lucas S.M."/>
            <person name="Mago R."/>
            <person name="Mauceli E."/>
            <person name="Morin E."/>
            <person name="Murat C."/>
            <person name="Pangilinan J.L."/>
            <person name="Park R."/>
            <person name="Pearson M."/>
            <person name="Quesneville H."/>
            <person name="Rouhier N."/>
            <person name="Sakthikumar S."/>
            <person name="Salamov A.A."/>
            <person name="Schmutz J."/>
            <person name="Selles B."/>
            <person name="Shapiro H."/>
            <person name="Tanguay P."/>
            <person name="Tuskan G.A."/>
            <person name="Henrissat B."/>
            <person name="Van de Peer Y."/>
            <person name="Rouze P."/>
            <person name="Ellis J.G."/>
            <person name="Dodds P.N."/>
            <person name="Schein J.E."/>
            <person name="Zhong S."/>
            <person name="Hamelin R.C."/>
            <person name="Grigoriev I.V."/>
            <person name="Szabo L.J."/>
            <person name="Martin F."/>
        </authorList>
    </citation>
    <scope>NUCLEOTIDE SEQUENCE [LARGE SCALE GENOMIC DNA]</scope>
    <source>
        <strain evidence="10">98AG31 / pathotype 3-4-7</strain>
    </source>
</reference>
<evidence type="ECO:0000313" key="9">
    <source>
        <dbReference type="EMBL" id="EGF99840.1"/>
    </source>
</evidence>
<keyword evidence="3" id="KW-0256">Endoplasmic reticulum</keyword>
<feature type="compositionally biased region" description="Basic and acidic residues" evidence="6">
    <location>
        <begin position="1"/>
        <end position="10"/>
    </location>
</feature>
<dbReference type="eggNOG" id="KOG0714">
    <property type="taxonomic scope" value="Eukaryota"/>
</dbReference>
<dbReference type="GeneID" id="18936771"/>
<dbReference type="RefSeq" id="XP_007416917.1">
    <property type="nucleotide sequence ID" value="XM_007416855.1"/>
</dbReference>
<dbReference type="FunCoup" id="F4S692">
    <property type="interactions" value="400"/>
</dbReference>
<dbReference type="InterPro" id="IPR018253">
    <property type="entry name" value="DnaJ_domain_CS"/>
</dbReference>
<dbReference type="KEGG" id="mlr:MELLADRAFT_94057"/>
<dbReference type="STRING" id="747676.F4S692"/>
<feature type="region of interest" description="Disordered" evidence="6">
    <location>
        <begin position="171"/>
        <end position="206"/>
    </location>
</feature>
<evidence type="ECO:0000256" key="7">
    <source>
        <dbReference type="SAM" id="Phobius"/>
    </source>
</evidence>
<accession>F4S692</accession>
<dbReference type="Proteomes" id="UP000001072">
    <property type="component" value="Unassembled WGS sequence"/>
</dbReference>
<dbReference type="CDD" id="cd06257">
    <property type="entry name" value="DnaJ"/>
    <property type="match status" value="1"/>
</dbReference>
<evidence type="ECO:0000256" key="1">
    <source>
        <dbReference type="ARBA" id="ARBA00004389"/>
    </source>
</evidence>
<dbReference type="PROSITE" id="PS00636">
    <property type="entry name" value="DNAJ_1"/>
    <property type="match status" value="1"/>
</dbReference>
<dbReference type="PROSITE" id="PS50076">
    <property type="entry name" value="DNAJ_2"/>
    <property type="match status" value="1"/>
</dbReference>
<dbReference type="OrthoDB" id="1507364at2759"/>
<proteinExistence type="predicted"/>
<feature type="region of interest" description="Disordered" evidence="6">
    <location>
        <begin position="1"/>
        <end position="20"/>
    </location>
</feature>
<dbReference type="EMBL" id="GL883154">
    <property type="protein sequence ID" value="EGF99840.1"/>
    <property type="molecule type" value="Genomic_DNA"/>
</dbReference>
<evidence type="ECO:0000256" key="3">
    <source>
        <dbReference type="ARBA" id="ARBA00022824"/>
    </source>
</evidence>
<evidence type="ECO:0000313" key="10">
    <source>
        <dbReference type="Proteomes" id="UP000001072"/>
    </source>
</evidence>
<feature type="compositionally biased region" description="Basic and acidic residues" evidence="6">
    <location>
        <begin position="171"/>
        <end position="185"/>
    </location>
</feature>
<dbReference type="Gene3D" id="1.10.287.110">
    <property type="entry name" value="DnaJ domain"/>
    <property type="match status" value="1"/>
</dbReference>
<sequence length="485" mass="55134">MDSNREEAQRSFKLAQSYERSDPIKSLKLARKSCSLFWSVEASELVKSLEKGKSTTTDSTSTSKETLRNRKQTTTTTTNSNNSAPKPSNSIPNEPLSYKPAQLEIVKKIRKCKPTDYYEILELKRDCEDGQVKTAYRKLALALHPDKNSAPGADEAFKMVSRAFQVLSDPNKRSAFDRHGADPDSRFASTSSNPSPFHRHPSHFSTADEGMDAEQIFRMFFGGGMGGGMFDGPGVQFGGGPTVFQFGGGMPRVRRSGQNTWETLNQNQRRTSNHQEVRTPTTWISFLPIIFFFLISIFQSFPALFSTPSKPDPTFSWTPSTLYPTQRVTHSAGIRYFVNPTEFSTHPFYEEYLKSNPKLGYKPIPQGTNSNTKPKEEETRLKSKIESSLFKFLPVESNSLVLKTKEERKDLKLPNGFQQFEKSIELHWIRKLQNECQYFKEIKETKKRNLMGFLGIGADWEAIKKLDQERIESCDGLRELGYVVQ</sequence>
<protein>
    <recommendedName>
        <fullName evidence="8">J domain-containing protein</fullName>
    </recommendedName>
</protein>
<evidence type="ECO:0000256" key="6">
    <source>
        <dbReference type="SAM" id="MobiDB-lite"/>
    </source>
</evidence>
<dbReference type="SUPFAM" id="SSF46565">
    <property type="entry name" value="Chaperone J-domain"/>
    <property type="match status" value="1"/>
</dbReference>
<dbReference type="Pfam" id="PF00226">
    <property type="entry name" value="DnaJ"/>
    <property type="match status" value="1"/>
</dbReference>
<keyword evidence="4 7" id="KW-1133">Transmembrane helix</keyword>
<evidence type="ECO:0000259" key="8">
    <source>
        <dbReference type="PROSITE" id="PS50076"/>
    </source>
</evidence>
<dbReference type="AlphaFoldDB" id="F4S692"/>
<gene>
    <name evidence="9" type="ORF">MELLADRAFT_94057</name>
</gene>
<feature type="domain" description="J" evidence="8">
    <location>
        <begin position="116"/>
        <end position="180"/>
    </location>
</feature>
<evidence type="ECO:0000256" key="5">
    <source>
        <dbReference type="ARBA" id="ARBA00023136"/>
    </source>
</evidence>
<comment type="subcellular location">
    <subcellularLocation>
        <location evidence="1">Endoplasmic reticulum membrane</location>
        <topology evidence="1">Single-pass membrane protein</topology>
    </subcellularLocation>
</comment>
<feature type="compositionally biased region" description="Low complexity" evidence="6">
    <location>
        <begin position="73"/>
        <end position="93"/>
    </location>
</feature>
<feature type="compositionally biased region" description="Low complexity" evidence="6">
    <location>
        <begin position="54"/>
        <end position="63"/>
    </location>
</feature>
<dbReference type="PRINTS" id="PR00625">
    <property type="entry name" value="JDOMAIN"/>
</dbReference>
<feature type="region of interest" description="Disordered" evidence="6">
    <location>
        <begin position="47"/>
        <end position="96"/>
    </location>
</feature>
<dbReference type="InterPro" id="IPR015399">
    <property type="entry name" value="DUF1977_DnaJ-like"/>
</dbReference>
<dbReference type="VEuPathDB" id="FungiDB:MELLADRAFT_94057"/>
<dbReference type="InterPro" id="IPR001623">
    <property type="entry name" value="DnaJ_domain"/>
</dbReference>
<dbReference type="InterPro" id="IPR051100">
    <property type="entry name" value="DnaJ_subfamily_B/C"/>
</dbReference>
<dbReference type="InterPro" id="IPR036869">
    <property type="entry name" value="J_dom_sf"/>
</dbReference>
<dbReference type="InParanoid" id="F4S692"/>
<dbReference type="GO" id="GO:0071218">
    <property type="term" value="P:cellular response to misfolded protein"/>
    <property type="evidence" value="ECO:0007669"/>
    <property type="project" value="TreeGrafter"/>
</dbReference>
<keyword evidence="5 7" id="KW-0472">Membrane</keyword>
<feature type="transmembrane region" description="Helical" evidence="7">
    <location>
        <begin position="283"/>
        <end position="305"/>
    </location>
</feature>
<dbReference type="HOGENOM" id="CLU_043579_2_0_1"/>
<dbReference type="FunFam" id="1.10.287.110:FF:000070">
    <property type="entry name" value="Endoplasmic reticulum protein, putative"/>
    <property type="match status" value="1"/>
</dbReference>
<keyword evidence="10" id="KW-1185">Reference proteome</keyword>
<name>F4S692_MELLP</name>
<evidence type="ECO:0000256" key="4">
    <source>
        <dbReference type="ARBA" id="ARBA00022989"/>
    </source>
</evidence>
<dbReference type="GO" id="GO:0030544">
    <property type="term" value="F:Hsp70 protein binding"/>
    <property type="evidence" value="ECO:0007669"/>
    <property type="project" value="TreeGrafter"/>
</dbReference>
<evidence type="ECO:0000256" key="2">
    <source>
        <dbReference type="ARBA" id="ARBA00022692"/>
    </source>
</evidence>
<dbReference type="GO" id="GO:0005789">
    <property type="term" value="C:endoplasmic reticulum membrane"/>
    <property type="evidence" value="ECO:0007669"/>
    <property type="project" value="UniProtKB-SubCell"/>
</dbReference>
<dbReference type="PANTHER" id="PTHR43908:SF3">
    <property type="entry name" value="AT29763P-RELATED"/>
    <property type="match status" value="1"/>
</dbReference>
<keyword evidence="2 7" id="KW-0812">Transmembrane</keyword>
<organism evidence="10">
    <name type="scientific">Melampsora larici-populina (strain 98AG31 / pathotype 3-4-7)</name>
    <name type="common">Poplar leaf rust fungus</name>
    <dbReference type="NCBI Taxonomy" id="747676"/>
    <lineage>
        <taxon>Eukaryota</taxon>
        <taxon>Fungi</taxon>
        <taxon>Dikarya</taxon>
        <taxon>Basidiomycota</taxon>
        <taxon>Pucciniomycotina</taxon>
        <taxon>Pucciniomycetes</taxon>
        <taxon>Pucciniales</taxon>
        <taxon>Melampsoraceae</taxon>
        <taxon>Melampsora</taxon>
    </lineage>
</organism>
<dbReference type="SMART" id="SM00271">
    <property type="entry name" value="DnaJ"/>
    <property type="match status" value="1"/>
</dbReference>
<dbReference type="Pfam" id="PF09320">
    <property type="entry name" value="DUF1977"/>
    <property type="match status" value="1"/>
</dbReference>
<dbReference type="PANTHER" id="PTHR43908">
    <property type="entry name" value="AT29763P-RELATED"/>
    <property type="match status" value="1"/>
</dbReference>